<dbReference type="AlphaFoldDB" id="A0AAV4S6U2"/>
<accession>A0AAV4S6U2</accession>
<comment type="caution">
    <text evidence="1">The sequence shown here is derived from an EMBL/GenBank/DDBJ whole genome shotgun (WGS) entry which is preliminary data.</text>
</comment>
<dbReference type="Proteomes" id="UP001054945">
    <property type="component" value="Unassembled WGS sequence"/>
</dbReference>
<evidence type="ECO:0000313" key="2">
    <source>
        <dbReference type="Proteomes" id="UP001054945"/>
    </source>
</evidence>
<name>A0AAV4S6U2_CAEEX</name>
<keyword evidence="2" id="KW-1185">Reference proteome</keyword>
<gene>
    <name evidence="1" type="ORF">CEXT_405341</name>
</gene>
<protein>
    <submittedName>
        <fullName evidence="1">Uncharacterized protein</fullName>
    </submittedName>
</protein>
<proteinExistence type="predicted"/>
<reference evidence="1 2" key="1">
    <citation type="submission" date="2021-06" db="EMBL/GenBank/DDBJ databases">
        <title>Caerostris extrusa draft genome.</title>
        <authorList>
            <person name="Kono N."/>
            <person name="Arakawa K."/>
        </authorList>
    </citation>
    <scope>NUCLEOTIDE SEQUENCE [LARGE SCALE GENOMIC DNA]</scope>
</reference>
<organism evidence="1 2">
    <name type="scientific">Caerostris extrusa</name>
    <name type="common">Bark spider</name>
    <name type="synonym">Caerostris bankana</name>
    <dbReference type="NCBI Taxonomy" id="172846"/>
    <lineage>
        <taxon>Eukaryota</taxon>
        <taxon>Metazoa</taxon>
        <taxon>Ecdysozoa</taxon>
        <taxon>Arthropoda</taxon>
        <taxon>Chelicerata</taxon>
        <taxon>Arachnida</taxon>
        <taxon>Araneae</taxon>
        <taxon>Araneomorphae</taxon>
        <taxon>Entelegynae</taxon>
        <taxon>Araneoidea</taxon>
        <taxon>Araneidae</taxon>
        <taxon>Caerostris</taxon>
    </lineage>
</organism>
<dbReference type="EMBL" id="BPLR01008986">
    <property type="protein sequence ID" value="GIY28806.1"/>
    <property type="molecule type" value="Genomic_DNA"/>
</dbReference>
<evidence type="ECO:0000313" key="1">
    <source>
        <dbReference type="EMBL" id="GIY28806.1"/>
    </source>
</evidence>
<sequence>MNSKSSGSTRISCVHLHSADKETLLQRRRKTTLLTTPDRLDVPVSRDKMEPMASSCSRRCRLLLLTVSMINYSISYAFEF</sequence>